<dbReference type="PANTHER" id="PTHR45856:SF11">
    <property type="entry name" value="FUNGAL LIPASE-LIKE DOMAIN-CONTAINING PROTEIN"/>
    <property type="match status" value="1"/>
</dbReference>
<protein>
    <submittedName>
        <fullName evidence="2">Lipase</fullName>
    </submittedName>
</protein>
<evidence type="ECO:0000259" key="1">
    <source>
        <dbReference type="Pfam" id="PF01764"/>
    </source>
</evidence>
<evidence type="ECO:0000313" key="2">
    <source>
        <dbReference type="EMBL" id="ORZ23139.1"/>
    </source>
</evidence>
<dbReference type="CDD" id="cd00519">
    <property type="entry name" value="Lipase_3"/>
    <property type="match status" value="1"/>
</dbReference>
<proteinExistence type="predicted"/>
<dbReference type="Pfam" id="PF01764">
    <property type="entry name" value="Lipase_3"/>
    <property type="match status" value="1"/>
</dbReference>
<keyword evidence="3" id="KW-1185">Reference proteome</keyword>
<feature type="domain" description="Fungal lipase-type" evidence="1">
    <location>
        <begin position="94"/>
        <end position="230"/>
    </location>
</feature>
<dbReference type="PANTHER" id="PTHR45856">
    <property type="entry name" value="ALPHA/BETA-HYDROLASES SUPERFAMILY PROTEIN"/>
    <property type="match status" value="1"/>
</dbReference>
<dbReference type="AlphaFoldDB" id="A0A1X2IVP0"/>
<organism evidence="2 3">
    <name type="scientific">Absidia repens</name>
    <dbReference type="NCBI Taxonomy" id="90262"/>
    <lineage>
        <taxon>Eukaryota</taxon>
        <taxon>Fungi</taxon>
        <taxon>Fungi incertae sedis</taxon>
        <taxon>Mucoromycota</taxon>
        <taxon>Mucoromycotina</taxon>
        <taxon>Mucoromycetes</taxon>
        <taxon>Mucorales</taxon>
        <taxon>Cunninghamellaceae</taxon>
        <taxon>Absidia</taxon>
    </lineage>
</organism>
<accession>A0A1X2IVP0</accession>
<dbReference type="EMBL" id="MCGE01000003">
    <property type="protein sequence ID" value="ORZ23139.1"/>
    <property type="molecule type" value="Genomic_DNA"/>
</dbReference>
<dbReference type="InterPro" id="IPR029058">
    <property type="entry name" value="AB_hydrolase_fold"/>
</dbReference>
<sequence>MQLPKNFTPPTVATTFSEDDAGVIQASTEQIDTSVLRAQLAADSYCRKVVPGGKWDCPHCSSAVEDANIELTFTTAQDDTNGFIITSKSQEMIFLVFRGTNSIRSAVVDMKFIKKKYPSVGKGTEVHAGFYDSYVSVQEKVLTTMGQLFTKYPDYKIDITGHSLGAAQAVLGAMDLYQRNSHVTPSNTKLYTYGEPRVGNQDFAAYAKSTKIPKIRTVHAADMVPHLPPMSLGFVHSGDEHWIKDDKSNATEICSAEFESNACANSAVPFLSFLDHLTYYDINEGLCLK</sequence>
<dbReference type="InterPro" id="IPR051218">
    <property type="entry name" value="Sec_MonoDiacylglyc_Lipase"/>
</dbReference>
<dbReference type="STRING" id="90262.A0A1X2IVP0"/>
<evidence type="ECO:0000313" key="3">
    <source>
        <dbReference type="Proteomes" id="UP000193560"/>
    </source>
</evidence>
<comment type="caution">
    <text evidence="2">The sequence shown here is derived from an EMBL/GenBank/DDBJ whole genome shotgun (WGS) entry which is preliminary data.</text>
</comment>
<dbReference type="OrthoDB" id="438440at2759"/>
<dbReference type="Proteomes" id="UP000193560">
    <property type="component" value="Unassembled WGS sequence"/>
</dbReference>
<gene>
    <name evidence="2" type="ORF">BCR42DRAFT_343579</name>
</gene>
<reference evidence="2 3" key="1">
    <citation type="submission" date="2016-07" db="EMBL/GenBank/DDBJ databases">
        <title>Pervasive Adenine N6-methylation of Active Genes in Fungi.</title>
        <authorList>
            <consortium name="DOE Joint Genome Institute"/>
            <person name="Mondo S.J."/>
            <person name="Dannebaum R.O."/>
            <person name="Kuo R.C."/>
            <person name="Labutti K."/>
            <person name="Haridas S."/>
            <person name="Kuo A."/>
            <person name="Salamov A."/>
            <person name="Ahrendt S.R."/>
            <person name="Lipzen A."/>
            <person name="Sullivan W."/>
            <person name="Andreopoulos W.B."/>
            <person name="Clum A."/>
            <person name="Lindquist E."/>
            <person name="Daum C."/>
            <person name="Ramamoorthy G.K."/>
            <person name="Gryganskyi A."/>
            <person name="Culley D."/>
            <person name="Magnuson J.K."/>
            <person name="James T.Y."/>
            <person name="O'Malley M.A."/>
            <person name="Stajich J.E."/>
            <person name="Spatafora J.W."/>
            <person name="Visel A."/>
            <person name="Grigoriev I.V."/>
        </authorList>
    </citation>
    <scope>NUCLEOTIDE SEQUENCE [LARGE SCALE GENOMIC DNA]</scope>
    <source>
        <strain evidence="2 3">NRRL 1336</strain>
    </source>
</reference>
<name>A0A1X2IVP0_9FUNG</name>
<dbReference type="GO" id="GO:0006629">
    <property type="term" value="P:lipid metabolic process"/>
    <property type="evidence" value="ECO:0007669"/>
    <property type="project" value="InterPro"/>
</dbReference>
<dbReference type="Gene3D" id="3.40.50.1820">
    <property type="entry name" value="alpha/beta hydrolase"/>
    <property type="match status" value="1"/>
</dbReference>
<dbReference type="SUPFAM" id="SSF53474">
    <property type="entry name" value="alpha/beta-Hydrolases"/>
    <property type="match status" value="1"/>
</dbReference>
<dbReference type="InterPro" id="IPR002921">
    <property type="entry name" value="Fungal_lipase-type"/>
</dbReference>